<evidence type="ECO:0000313" key="1">
    <source>
        <dbReference type="EMBL" id="VDP51310.1"/>
    </source>
</evidence>
<gene>
    <name evidence="1" type="ORF">SCUD_LOCUS13104</name>
</gene>
<evidence type="ECO:0000313" key="3">
    <source>
        <dbReference type="WBParaSite" id="SCUD_0001310701-mRNA-1"/>
    </source>
</evidence>
<reference evidence="1 2" key="2">
    <citation type="submission" date="2018-11" db="EMBL/GenBank/DDBJ databases">
        <authorList>
            <consortium name="Pathogen Informatics"/>
        </authorList>
    </citation>
    <scope>NUCLEOTIDE SEQUENCE [LARGE SCALE GENOMIC DNA]</scope>
    <source>
        <strain evidence="1">Dakar</strain>
        <strain evidence="2">Dakar, Senegal</strain>
    </source>
</reference>
<reference evidence="3" key="1">
    <citation type="submission" date="2016-06" db="UniProtKB">
        <authorList>
            <consortium name="WormBaseParasite"/>
        </authorList>
    </citation>
    <scope>IDENTIFICATION</scope>
</reference>
<evidence type="ECO:0000313" key="2">
    <source>
        <dbReference type="Proteomes" id="UP000279833"/>
    </source>
</evidence>
<sequence>MIGPEACHERIRLGEQFNSLNSFIISVSLFFIEFLCKSNSKLRSRQARPPEHVATEI</sequence>
<organism evidence="3">
    <name type="scientific">Schistosoma curassoni</name>
    <dbReference type="NCBI Taxonomy" id="6186"/>
    <lineage>
        <taxon>Eukaryota</taxon>
        <taxon>Metazoa</taxon>
        <taxon>Spiralia</taxon>
        <taxon>Lophotrochozoa</taxon>
        <taxon>Platyhelminthes</taxon>
        <taxon>Trematoda</taxon>
        <taxon>Digenea</taxon>
        <taxon>Strigeidida</taxon>
        <taxon>Schistosomatoidea</taxon>
        <taxon>Schistosomatidae</taxon>
        <taxon>Schistosoma</taxon>
    </lineage>
</organism>
<protein>
    <submittedName>
        <fullName evidence="1 3">Uncharacterized protein</fullName>
    </submittedName>
</protein>
<accession>A0A183KDL2</accession>
<dbReference type="Proteomes" id="UP000279833">
    <property type="component" value="Unassembled WGS sequence"/>
</dbReference>
<dbReference type="WBParaSite" id="SCUD_0001310701-mRNA-1">
    <property type="protein sequence ID" value="SCUD_0001310701-mRNA-1"/>
    <property type="gene ID" value="SCUD_0001310701"/>
</dbReference>
<keyword evidence="2" id="KW-1185">Reference proteome</keyword>
<dbReference type="AlphaFoldDB" id="A0A183KDL2"/>
<name>A0A183KDL2_9TREM</name>
<proteinExistence type="predicted"/>
<dbReference type="EMBL" id="UZAK01035611">
    <property type="protein sequence ID" value="VDP51310.1"/>
    <property type="molecule type" value="Genomic_DNA"/>
</dbReference>